<dbReference type="AlphaFoldDB" id="A0A6G0W8I8"/>
<comment type="caution">
    <text evidence="2">The sequence shown here is derived from an EMBL/GenBank/DDBJ whole genome shotgun (WGS) entry which is preliminary data.</text>
</comment>
<protein>
    <submittedName>
        <fullName evidence="2">YqaJ domain-containing protein</fullName>
    </submittedName>
</protein>
<dbReference type="EMBL" id="VUJU01008970">
    <property type="protein sequence ID" value="KAF0723500.1"/>
    <property type="molecule type" value="Genomic_DNA"/>
</dbReference>
<sequence length="277" mass="30964">ASIIGYRTKKIIYMGIRNKLCTVCQTAESSGKKASKHECFKNWDGTSTSMESDIIVDGFNQSLSTHNVIYDKLIGDDISTRRKCSSGTVVPCFLRKILKDKRLKLRCAVTKAIAYRKESNLQYNEKVALLKQDIMNSPYHVFGNHNGCASYFCNGPKENEVNLVPQMESCGLWVDILGARNIVAHHSSSLIYNVNNNMVEGFNSVIAKHVGGKRVNFSCRGSYNARCNTAATSFNYGPSFLSRIHKKVTKLYKKKKLFAGPDEDYGALELGCEIIDM</sequence>
<evidence type="ECO:0000313" key="2">
    <source>
        <dbReference type="EMBL" id="KAF0723500.1"/>
    </source>
</evidence>
<dbReference type="Proteomes" id="UP000478052">
    <property type="component" value="Unassembled WGS sequence"/>
</dbReference>
<proteinExistence type="predicted"/>
<dbReference type="Pfam" id="PF20700">
    <property type="entry name" value="Mutator"/>
    <property type="match status" value="1"/>
</dbReference>
<evidence type="ECO:0000259" key="1">
    <source>
        <dbReference type="Pfam" id="PF20700"/>
    </source>
</evidence>
<reference evidence="2 3" key="1">
    <citation type="submission" date="2019-08" db="EMBL/GenBank/DDBJ databases">
        <title>Whole genome of Aphis craccivora.</title>
        <authorList>
            <person name="Voronova N.V."/>
            <person name="Shulinski R.S."/>
            <person name="Bandarenka Y.V."/>
            <person name="Zhorov D.G."/>
            <person name="Warner D."/>
        </authorList>
    </citation>
    <scope>NUCLEOTIDE SEQUENCE [LARGE SCALE GENOMIC DNA]</scope>
    <source>
        <strain evidence="2">180601</strain>
        <tissue evidence="2">Whole Body</tissue>
    </source>
</reference>
<dbReference type="OrthoDB" id="6612265at2759"/>
<feature type="non-terminal residue" evidence="2">
    <location>
        <position position="1"/>
    </location>
</feature>
<keyword evidence="3" id="KW-1185">Reference proteome</keyword>
<feature type="domain" description="Mutator-like transposase" evidence="1">
    <location>
        <begin position="1"/>
        <end position="80"/>
    </location>
</feature>
<evidence type="ECO:0000313" key="3">
    <source>
        <dbReference type="Proteomes" id="UP000478052"/>
    </source>
</evidence>
<gene>
    <name evidence="2" type="ORF">FWK35_00024288</name>
</gene>
<accession>A0A6G0W8I8</accession>
<dbReference type="InterPro" id="IPR049012">
    <property type="entry name" value="Mutator_transp_dom"/>
</dbReference>
<organism evidence="2 3">
    <name type="scientific">Aphis craccivora</name>
    <name type="common">Cowpea aphid</name>
    <dbReference type="NCBI Taxonomy" id="307492"/>
    <lineage>
        <taxon>Eukaryota</taxon>
        <taxon>Metazoa</taxon>
        <taxon>Ecdysozoa</taxon>
        <taxon>Arthropoda</taxon>
        <taxon>Hexapoda</taxon>
        <taxon>Insecta</taxon>
        <taxon>Pterygota</taxon>
        <taxon>Neoptera</taxon>
        <taxon>Paraneoptera</taxon>
        <taxon>Hemiptera</taxon>
        <taxon>Sternorrhyncha</taxon>
        <taxon>Aphidomorpha</taxon>
        <taxon>Aphidoidea</taxon>
        <taxon>Aphididae</taxon>
        <taxon>Aphidini</taxon>
        <taxon>Aphis</taxon>
        <taxon>Aphis</taxon>
    </lineage>
</organism>
<name>A0A6G0W8I8_APHCR</name>